<dbReference type="GO" id="GO:0005886">
    <property type="term" value="C:plasma membrane"/>
    <property type="evidence" value="ECO:0007669"/>
    <property type="project" value="TreeGrafter"/>
</dbReference>
<dbReference type="GO" id="GO:0004439">
    <property type="term" value="F:phosphatidylinositol-4,5-bisphosphate 5-phosphatase activity"/>
    <property type="evidence" value="ECO:0007669"/>
    <property type="project" value="TreeGrafter"/>
</dbReference>
<keyword evidence="2" id="KW-1133">Transmembrane helix</keyword>
<dbReference type="PANTHER" id="PTHR11200:SF275">
    <property type="entry name" value="LD06095P"/>
    <property type="match status" value="1"/>
</dbReference>
<dbReference type="SUPFAM" id="SSF56219">
    <property type="entry name" value="DNase I-like"/>
    <property type="match status" value="1"/>
</dbReference>
<evidence type="ECO:0000313" key="5">
    <source>
        <dbReference type="RefSeq" id="XP_015597320.1"/>
    </source>
</evidence>
<reference evidence="5" key="1">
    <citation type="submission" date="2025-08" db="UniProtKB">
        <authorList>
            <consortium name="RefSeq"/>
        </authorList>
    </citation>
    <scope>IDENTIFICATION</scope>
</reference>
<organism evidence="4 5">
    <name type="scientific">Cephus cinctus</name>
    <name type="common">Wheat stem sawfly</name>
    <dbReference type="NCBI Taxonomy" id="211228"/>
    <lineage>
        <taxon>Eukaryota</taxon>
        <taxon>Metazoa</taxon>
        <taxon>Ecdysozoa</taxon>
        <taxon>Arthropoda</taxon>
        <taxon>Hexapoda</taxon>
        <taxon>Insecta</taxon>
        <taxon>Pterygota</taxon>
        <taxon>Neoptera</taxon>
        <taxon>Endopterygota</taxon>
        <taxon>Hymenoptera</taxon>
        <taxon>Cephoidea</taxon>
        <taxon>Cephidae</taxon>
        <taxon>Cephus</taxon>
    </lineage>
</organism>
<dbReference type="Gene3D" id="3.60.10.10">
    <property type="entry name" value="Endonuclease/exonuclease/phosphatase"/>
    <property type="match status" value="1"/>
</dbReference>
<keyword evidence="2" id="KW-0472">Membrane</keyword>
<proteinExistence type="inferred from homology"/>
<feature type="transmembrane region" description="Helical" evidence="2">
    <location>
        <begin position="46"/>
        <end position="65"/>
    </location>
</feature>
<dbReference type="InterPro" id="IPR036691">
    <property type="entry name" value="Endo/exonu/phosph_ase_sf"/>
</dbReference>
<evidence type="ECO:0000313" key="4">
    <source>
        <dbReference type="Proteomes" id="UP000694920"/>
    </source>
</evidence>
<dbReference type="Pfam" id="PF22669">
    <property type="entry name" value="Exo_endo_phos2"/>
    <property type="match status" value="1"/>
</dbReference>
<dbReference type="GO" id="GO:0001726">
    <property type="term" value="C:ruffle"/>
    <property type="evidence" value="ECO:0007669"/>
    <property type="project" value="TreeGrafter"/>
</dbReference>
<sequence>MAGSKSSLRRVLKLPCSIITLLYGKTLYSTCFDQWRKCFSNFCNSYSFCGVYILLGLYFVTWNVATKYPEQDIRHLLDFNQDDDENLPDMYIVGLQEVKAQPQNMVLDIFFEDPWTRSFREALKKHDYVKIRTQRLQGLVLSVFSLRKHLTHLRLIEAQYTRTGFGGMWGNKGAVSVRLNLYGVSVCIVNTHLTPHDHLLADRIADYNTILKEHAFNAPDTPNILYHDYVFWIGDLNFRLAGEDLTAVDIDLLVKKSQLDLLMRRDQLKIAMETGEAFSELTESEITFPPTYKYEFASQEFDLKRRPSWTDRILYKVNSDVYEDVKLKINQINYKSHPCYVQSDHKPVTGEFDITIRPDVEDHGVEFQPLSAWFIDEENSVSYKLLGNYKPASGDWIGLFMDRFSNLDEYVVYEYVGRGKTTTMAEPNAITERIFFSDTALRAPGMYRLVYITQHDGIIGILGISPPFPGHKRPA</sequence>
<dbReference type="SMART" id="SM00128">
    <property type="entry name" value="IPPc"/>
    <property type="match status" value="1"/>
</dbReference>
<dbReference type="GeneID" id="107268759"/>
<keyword evidence="2" id="KW-0812">Transmembrane</keyword>
<dbReference type="GO" id="GO:0046856">
    <property type="term" value="P:phosphatidylinositol dephosphorylation"/>
    <property type="evidence" value="ECO:0007669"/>
    <property type="project" value="InterPro"/>
</dbReference>
<dbReference type="Gene3D" id="2.60.40.2840">
    <property type="match status" value="1"/>
</dbReference>
<keyword evidence="4" id="KW-1185">Reference proteome</keyword>
<comment type="similarity">
    <text evidence="1">Belongs to the inositol 1,4,5-trisphosphate 5-phosphatase type II family.</text>
</comment>
<gene>
    <name evidence="5" type="primary">LOC107268759</name>
</gene>
<dbReference type="Pfam" id="PF17751">
    <property type="entry name" value="SKICH"/>
    <property type="match status" value="1"/>
</dbReference>
<dbReference type="AlphaFoldDB" id="A0AAJ7FL79"/>
<dbReference type="InterPro" id="IPR046985">
    <property type="entry name" value="IP5"/>
</dbReference>
<dbReference type="FunFam" id="3.60.10.10:FF:000060">
    <property type="entry name" value="Uncharacterized protein, isoform C"/>
    <property type="match status" value="1"/>
</dbReference>
<dbReference type="GO" id="GO:0005737">
    <property type="term" value="C:cytoplasm"/>
    <property type="evidence" value="ECO:0007669"/>
    <property type="project" value="TreeGrafter"/>
</dbReference>
<evidence type="ECO:0000256" key="2">
    <source>
        <dbReference type="SAM" id="Phobius"/>
    </source>
</evidence>
<dbReference type="InterPro" id="IPR000300">
    <property type="entry name" value="IPPc"/>
</dbReference>
<dbReference type="Proteomes" id="UP000694920">
    <property type="component" value="Unplaced"/>
</dbReference>
<evidence type="ECO:0000259" key="3">
    <source>
        <dbReference type="SMART" id="SM00128"/>
    </source>
</evidence>
<accession>A0AAJ7FL79</accession>
<dbReference type="KEGG" id="ccin:107268759"/>
<dbReference type="RefSeq" id="XP_015597320.1">
    <property type="nucleotide sequence ID" value="XM_015741834.2"/>
</dbReference>
<dbReference type="InterPro" id="IPR041611">
    <property type="entry name" value="SKICH"/>
</dbReference>
<protein>
    <submittedName>
        <fullName evidence="5">Inositol polyphosphate 5-phosphatase K isoform X1</fullName>
    </submittedName>
</protein>
<feature type="domain" description="Inositol polyphosphate-related phosphatase" evidence="3">
    <location>
        <begin position="60"/>
        <end position="361"/>
    </location>
</feature>
<dbReference type="PANTHER" id="PTHR11200">
    <property type="entry name" value="INOSITOL 5-PHOSPHATASE"/>
    <property type="match status" value="1"/>
</dbReference>
<evidence type="ECO:0000256" key="1">
    <source>
        <dbReference type="ARBA" id="ARBA00005910"/>
    </source>
</evidence>
<name>A0AAJ7FL79_CEPCN</name>